<accession>A0ACC2AW31</accession>
<evidence type="ECO:0000313" key="1">
    <source>
        <dbReference type="EMBL" id="KAJ7521740.1"/>
    </source>
</evidence>
<reference evidence="2" key="1">
    <citation type="journal article" date="2024" name="Proc. Natl. Acad. Sci. U.S.A.">
        <title>Extraordinary preservation of gene collinearity over three hundred million years revealed in homosporous lycophytes.</title>
        <authorList>
            <person name="Li C."/>
            <person name="Wickell D."/>
            <person name="Kuo L.Y."/>
            <person name="Chen X."/>
            <person name="Nie B."/>
            <person name="Liao X."/>
            <person name="Peng D."/>
            <person name="Ji J."/>
            <person name="Jenkins J."/>
            <person name="Williams M."/>
            <person name="Shu S."/>
            <person name="Plott C."/>
            <person name="Barry K."/>
            <person name="Rajasekar S."/>
            <person name="Grimwood J."/>
            <person name="Han X."/>
            <person name="Sun S."/>
            <person name="Hou Z."/>
            <person name="He W."/>
            <person name="Dai G."/>
            <person name="Sun C."/>
            <person name="Schmutz J."/>
            <person name="Leebens-Mack J.H."/>
            <person name="Li F.W."/>
            <person name="Wang L."/>
        </authorList>
    </citation>
    <scope>NUCLEOTIDE SEQUENCE [LARGE SCALE GENOMIC DNA]</scope>
    <source>
        <strain evidence="2">cv. PW_Plant_1</strain>
    </source>
</reference>
<keyword evidence="2" id="KW-1185">Reference proteome</keyword>
<protein>
    <submittedName>
        <fullName evidence="1">Uncharacterized protein</fullName>
    </submittedName>
</protein>
<organism evidence="1 2">
    <name type="scientific">Diphasiastrum complanatum</name>
    <name type="common">Issler's clubmoss</name>
    <name type="synonym">Lycopodium complanatum</name>
    <dbReference type="NCBI Taxonomy" id="34168"/>
    <lineage>
        <taxon>Eukaryota</taxon>
        <taxon>Viridiplantae</taxon>
        <taxon>Streptophyta</taxon>
        <taxon>Embryophyta</taxon>
        <taxon>Tracheophyta</taxon>
        <taxon>Lycopodiopsida</taxon>
        <taxon>Lycopodiales</taxon>
        <taxon>Lycopodiaceae</taxon>
        <taxon>Lycopodioideae</taxon>
        <taxon>Diphasiastrum</taxon>
    </lineage>
</organism>
<evidence type="ECO:0000313" key="2">
    <source>
        <dbReference type="Proteomes" id="UP001162992"/>
    </source>
</evidence>
<dbReference type="EMBL" id="CM055110">
    <property type="protein sequence ID" value="KAJ7521740.1"/>
    <property type="molecule type" value="Genomic_DNA"/>
</dbReference>
<dbReference type="Proteomes" id="UP001162992">
    <property type="component" value="Chromosome 19"/>
</dbReference>
<sequence>MWIEAAAVAADTCGVKNFRSADDWSWHILTLVGFVVCSVCAFWAGSFVNSRGLVLCSRAGFKKLGSKNRRADPMCMKSSSGTYSSAAGGTLALQTLYPSTSVSHVKAAMDRKLEKQELNLSSDASMMEQLVPEITHHAMSYLDFKSLCCMSMTNSVMRKTANDDSTWKALYHKDFTVEQSSIIPSHGWKVHYAVTKAVTDVNKNFYKTFTARSLRGMSQLWLRADYVKFIPPGGEILSGYDAVIQNWLLALNWSQRYDFQLQDVRVRVHGDMAWVTLKEYVNASEEPLLATNCFEFHDGQWYIVHHQSSPQLEAPGADYWSFV</sequence>
<name>A0ACC2AW31_DIPCM</name>
<gene>
    <name evidence="1" type="ORF">O6H91_19G065800</name>
</gene>
<comment type="caution">
    <text evidence="1">The sequence shown here is derived from an EMBL/GenBank/DDBJ whole genome shotgun (WGS) entry which is preliminary data.</text>
</comment>
<proteinExistence type="predicted"/>